<dbReference type="PANTHER" id="PTHR13050:SF7">
    <property type="entry name" value="VESICLE TRANSPORT PROTEIN USE1"/>
    <property type="match status" value="1"/>
</dbReference>
<accession>A0A0G4L4A2</accession>
<organism evidence="13 14">
    <name type="scientific">Verticillium longisporum</name>
    <name type="common">Verticillium dahliae var. longisporum</name>
    <dbReference type="NCBI Taxonomy" id="100787"/>
    <lineage>
        <taxon>Eukaryota</taxon>
        <taxon>Fungi</taxon>
        <taxon>Dikarya</taxon>
        <taxon>Ascomycota</taxon>
        <taxon>Pezizomycotina</taxon>
        <taxon>Sordariomycetes</taxon>
        <taxon>Hypocreomycetidae</taxon>
        <taxon>Glomerellales</taxon>
        <taxon>Plectosphaerellaceae</taxon>
        <taxon>Verticillium</taxon>
    </lineage>
</organism>
<evidence type="ECO:0000256" key="5">
    <source>
        <dbReference type="ARBA" id="ARBA00022824"/>
    </source>
</evidence>
<dbReference type="EMBL" id="CVQI01007335">
    <property type="protein sequence ID" value="CRK16824.1"/>
    <property type="molecule type" value="Genomic_DNA"/>
</dbReference>
<evidence type="ECO:0000313" key="14">
    <source>
        <dbReference type="Proteomes" id="UP000045706"/>
    </source>
</evidence>
<evidence type="ECO:0000256" key="1">
    <source>
        <dbReference type="ARBA" id="ARBA00004163"/>
    </source>
</evidence>
<keyword evidence="3" id="KW-0813">Transport</keyword>
<dbReference type="InterPro" id="IPR019150">
    <property type="entry name" value="Vesicle_transport_protein_Use1"/>
</dbReference>
<keyword evidence="10" id="KW-0175">Coiled coil</keyword>
<keyword evidence="4 12" id="KW-0812">Transmembrane</keyword>
<feature type="compositionally biased region" description="Acidic residues" evidence="11">
    <location>
        <begin position="382"/>
        <end position="393"/>
    </location>
</feature>
<dbReference type="Proteomes" id="UP000045706">
    <property type="component" value="Unassembled WGS sequence"/>
</dbReference>
<keyword evidence="8 12" id="KW-1133">Transmembrane helix</keyword>
<evidence type="ECO:0000256" key="10">
    <source>
        <dbReference type="SAM" id="Coils"/>
    </source>
</evidence>
<gene>
    <name evidence="13" type="ORF">BN1723_011104</name>
</gene>
<dbReference type="GO" id="GO:0005789">
    <property type="term" value="C:endoplasmic reticulum membrane"/>
    <property type="evidence" value="ECO:0007669"/>
    <property type="project" value="UniProtKB-SubCell"/>
</dbReference>
<keyword evidence="6" id="KW-0931">ER-Golgi transport</keyword>
<feature type="region of interest" description="Disordered" evidence="11">
    <location>
        <begin position="377"/>
        <end position="491"/>
    </location>
</feature>
<feature type="compositionally biased region" description="Polar residues" evidence="11">
    <location>
        <begin position="467"/>
        <end position="487"/>
    </location>
</feature>
<feature type="coiled-coil region" evidence="10">
    <location>
        <begin position="23"/>
        <end position="102"/>
    </location>
</feature>
<keyword evidence="9 12" id="KW-0472">Membrane</keyword>
<evidence type="ECO:0000256" key="3">
    <source>
        <dbReference type="ARBA" id="ARBA00022448"/>
    </source>
</evidence>
<feature type="compositionally biased region" description="Acidic residues" evidence="11">
    <location>
        <begin position="145"/>
        <end position="158"/>
    </location>
</feature>
<reference evidence="14" key="1">
    <citation type="submission" date="2015-05" db="EMBL/GenBank/DDBJ databases">
        <authorList>
            <person name="Fogelqvist Johan"/>
        </authorList>
    </citation>
    <scope>NUCLEOTIDE SEQUENCE [LARGE SCALE GENOMIC DNA]</scope>
</reference>
<dbReference type="GO" id="GO:0015031">
    <property type="term" value="P:protein transport"/>
    <property type="evidence" value="ECO:0007669"/>
    <property type="project" value="UniProtKB-KW"/>
</dbReference>
<sequence length="623" mass="67775">MARLSHALGVAPVATPERGTAELAQLLSRLEHTILRADQARERRLRSSEFERARINSNLDYARSLLTRLEQEAMGLKFQARKAELQTDLNVKRELLEKLVDRMHDLGQLHDDDGDSSEGEDYLSEIIPTPSESMDSQSTDIPTEGTEDAEASDPEPEIPDLPPPVASQTTQREGSAEQPKAPARDPEHASPETSSVPATTTTQTLRARGPQPSSAQDTAATTARAALFANRRTTTGLSTKTGSSTATAEAILDHQRAEQDAVTCTTKSLLMARLSHALGVAPVATPERGTAELAQLLSRLEHTILRADQARERRLRSSEFERARINSNLDYARSLLTRLEQETIGLKFQARKAELQTDLNVKRELLEKLVDRMHDLGQLHDDDGDSSEGEDYLSEIIPTPSESMDSQSTDIPTEGTEDAEASDPEPEIPDLPPPVASQTIQPPGSAEQSTGTTRDPDHASPEIPSAPATTTTQTLRARGPQPSSAQDTAATTARAALFANRRTTTGLSTKTGSSTATAEAILDHQRAEQDALSGSILKMASALKASSQRFSTTLEEDKALLSRAGEGMDRTEKGMDAASRRMGALKRMTEGKGWYGRMILYAWVYGLMVALVLLVFVMPKLRF</sequence>
<evidence type="ECO:0000256" key="9">
    <source>
        <dbReference type="ARBA" id="ARBA00023136"/>
    </source>
</evidence>
<evidence type="ECO:0000256" key="7">
    <source>
        <dbReference type="ARBA" id="ARBA00022927"/>
    </source>
</evidence>
<protein>
    <recommendedName>
        <fullName evidence="15">Synaptobrevin</fullName>
    </recommendedName>
</protein>
<feature type="compositionally biased region" description="Polar residues" evidence="11">
    <location>
        <begin position="130"/>
        <end position="141"/>
    </location>
</feature>
<dbReference type="GO" id="GO:0031201">
    <property type="term" value="C:SNARE complex"/>
    <property type="evidence" value="ECO:0007669"/>
    <property type="project" value="TreeGrafter"/>
</dbReference>
<comment type="subcellular location">
    <subcellularLocation>
        <location evidence="1">Endoplasmic reticulum membrane</location>
        <topology evidence="1">Single-pass type IV membrane protein</topology>
    </subcellularLocation>
</comment>
<dbReference type="AlphaFoldDB" id="A0A0G4L4A2"/>
<evidence type="ECO:0000256" key="6">
    <source>
        <dbReference type="ARBA" id="ARBA00022892"/>
    </source>
</evidence>
<feature type="region of interest" description="Disordered" evidence="11">
    <location>
        <begin position="107"/>
        <end position="221"/>
    </location>
</feature>
<evidence type="ECO:0000313" key="13">
    <source>
        <dbReference type="EMBL" id="CRK16824.1"/>
    </source>
</evidence>
<evidence type="ECO:0000256" key="4">
    <source>
        <dbReference type="ARBA" id="ARBA00022692"/>
    </source>
</evidence>
<comment type="similarity">
    <text evidence="2">Belongs to the USE1 family.</text>
</comment>
<evidence type="ECO:0000256" key="8">
    <source>
        <dbReference type="ARBA" id="ARBA00022989"/>
    </source>
</evidence>
<evidence type="ECO:0008006" key="15">
    <source>
        <dbReference type="Google" id="ProtNLM"/>
    </source>
</evidence>
<dbReference type="GO" id="GO:0005484">
    <property type="term" value="F:SNAP receptor activity"/>
    <property type="evidence" value="ECO:0007669"/>
    <property type="project" value="TreeGrafter"/>
</dbReference>
<feature type="compositionally biased region" description="Polar residues" evidence="11">
    <location>
        <begin position="436"/>
        <end position="453"/>
    </location>
</feature>
<feature type="transmembrane region" description="Helical" evidence="12">
    <location>
        <begin position="594"/>
        <end position="617"/>
    </location>
</feature>
<evidence type="ECO:0000256" key="2">
    <source>
        <dbReference type="ARBA" id="ARBA00007891"/>
    </source>
</evidence>
<dbReference type="GO" id="GO:0006890">
    <property type="term" value="P:retrograde vesicle-mediated transport, Golgi to endoplasmic reticulum"/>
    <property type="evidence" value="ECO:0007669"/>
    <property type="project" value="TreeGrafter"/>
</dbReference>
<keyword evidence="5" id="KW-0256">Endoplasmic reticulum</keyword>
<proteinExistence type="inferred from homology"/>
<feature type="compositionally biased region" description="Polar residues" evidence="11">
    <location>
        <begin position="400"/>
        <end position="411"/>
    </location>
</feature>
<evidence type="ECO:0000256" key="11">
    <source>
        <dbReference type="SAM" id="MobiDB-lite"/>
    </source>
</evidence>
<dbReference type="PANTHER" id="PTHR13050">
    <property type="entry name" value="USE1-LIKE PROTEIN"/>
    <property type="match status" value="1"/>
</dbReference>
<evidence type="ECO:0000256" key="12">
    <source>
        <dbReference type="SAM" id="Phobius"/>
    </source>
</evidence>
<feature type="compositionally biased region" description="Acidic residues" evidence="11">
    <location>
        <begin position="415"/>
        <end position="428"/>
    </location>
</feature>
<feature type="compositionally biased region" description="Acidic residues" evidence="11">
    <location>
        <begin position="112"/>
        <end position="123"/>
    </location>
</feature>
<keyword evidence="7" id="KW-0653">Protein transport</keyword>
<name>A0A0G4L4A2_VERLO</name>